<name>A0AAD2D9G7_EUPCR</name>
<reference evidence="1" key="1">
    <citation type="submission" date="2023-07" db="EMBL/GenBank/DDBJ databases">
        <authorList>
            <consortium name="AG Swart"/>
            <person name="Singh M."/>
            <person name="Singh A."/>
            <person name="Seah K."/>
            <person name="Emmerich C."/>
        </authorList>
    </citation>
    <scope>NUCLEOTIDE SEQUENCE</scope>
    <source>
        <strain evidence="1">DP1</strain>
    </source>
</reference>
<organism evidence="1 2">
    <name type="scientific">Euplotes crassus</name>
    <dbReference type="NCBI Taxonomy" id="5936"/>
    <lineage>
        <taxon>Eukaryota</taxon>
        <taxon>Sar</taxon>
        <taxon>Alveolata</taxon>
        <taxon>Ciliophora</taxon>
        <taxon>Intramacronucleata</taxon>
        <taxon>Spirotrichea</taxon>
        <taxon>Hypotrichia</taxon>
        <taxon>Euplotida</taxon>
        <taxon>Euplotidae</taxon>
        <taxon>Moneuplotes</taxon>
    </lineage>
</organism>
<dbReference type="AlphaFoldDB" id="A0AAD2D9G7"/>
<evidence type="ECO:0000313" key="1">
    <source>
        <dbReference type="EMBL" id="CAI2385957.1"/>
    </source>
</evidence>
<comment type="caution">
    <text evidence="1">The sequence shown here is derived from an EMBL/GenBank/DDBJ whole genome shotgun (WGS) entry which is preliminary data.</text>
</comment>
<dbReference type="Proteomes" id="UP001295684">
    <property type="component" value="Unassembled WGS sequence"/>
</dbReference>
<dbReference type="EMBL" id="CAMPGE010028432">
    <property type="protein sequence ID" value="CAI2385957.1"/>
    <property type="molecule type" value="Genomic_DNA"/>
</dbReference>
<evidence type="ECO:0000313" key="2">
    <source>
        <dbReference type="Proteomes" id="UP001295684"/>
    </source>
</evidence>
<sequence length="69" mass="8512">MDLANHKKNYIKHLSNYSVCIMPYLKAIEEKYVNTEKILFQEDLDFNAYCKDERKYFEEAKKQYEEYQD</sequence>
<proteinExistence type="predicted"/>
<gene>
    <name evidence="1" type="ORF">ECRASSUSDP1_LOCUS27554</name>
</gene>
<protein>
    <submittedName>
        <fullName evidence="1">Uncharacterized protein</fullName>
    </submittedName>
</protein>
<keyword evidence="2" id="KW-1185">Reference proteome</keyword>
<accession>A0AAD2D9G7</accession>